<evidence type="ECO:0000313" key="2">
    <source>
        <dbReference type="EMBL" id="GAG77313.1"/>
    </source>
</evidence>
<gene>
    <name evidence="2" type="ORF">S01H4_31041</name>
</gene>
<proteinExistence type="predicted"/>
<feature type="non-terminal residue" evidence="2">
    <location>
        <position position="305"/>
    </location>
</feature>
<evidence type="ECO:0000256" key="1">
    <source>
        <dbReference type="SAM" id="Phobius"/>
    </source>
</evidence>
<keyword evidence="1" id="KW-0812">Transmembrane</keyword>
<keyword evidence="1" id="KW-1133">Transmembrane helix</keyword>
<organism evidence="2">
    <name type="scientific">marine sediment metagenome</name>
    <dbReference type="NCBI Taxonomy" id="412755"/>
    <lineage>
        <taxon>unclassified sequences</taxon>
        <taxon>metagenomes</taxon>
        <taxon>ecological metagenomes</taxon>
    </lineage>
</organism>
<feature type="transmembrane region" description="Helical" evidence="1">
    <location>
        <begin position="72"/>
        <end position="101"/>
    </location>
</feature>
<dbReference type="AlphaFoldDB" id="X1AYW8"/>
<feature type="transmembrane region" description="Helical" evidence="1">
    <location>
        <begin position="33"/>
        <end position="66"/>
    </location>
</feature>
<protein>
    <submittedName>
        <fullName evidence="2">Uncharacterized protein</fullName>
    </submittedName>
</protein>
<comment type="caution">
    <text evidence="2">The sequence shown here is derived from an EMBL/GenBank/DDBJ whole genome shotgun (WGS) entry which is preliminary data.</text>
</comment>
<sequence>IGASLAPAIRRLADWLGPVIDSMIDWVDANKELVTAITATTAAMGVMLLISGTLILSLAGLALAAAGLNISVAALATVISVTTLGIGALIGSITLVILRIAKMRAEVRRLKKELELSTEIAQLQKYIDELTTLVTEPGPMNLLIGRMEAIKSGIAEIEEAMGKALTATRKELMQMLEEAELEVPTGWLGIPKATSVIREYYLRMAEYTRDMVIRMSKDAKIEAERLMEDTTEIIEREEGKRATIFEMAKKLRERQREGEYKDWVATTGAISKEWSRIDAIMVETTRETFDDMQDAMTDFFTDTIM</sequence>
<feature type="non-terminal residue" evidence="2">
    <location>
        <position position="1"/>
    </location>
</feature>
<accession>X1AYW8</accession>
<name>X1AYW8_9ZZZZ</name>
<reference evidence="2" key="1">
    <citation type="journal article" date="2014" name="Front. Microbiol.">
        <title>High frequency of phylogenetically diverse reductive dehalogenase-homologous genes in deep subseafloor sedimentary metagenomes.</title>
        <authorList>
            <person name="Kawai M."/>
            <person name="Futagami T."/>
            <person name="Toyoda A."/>
            <person name="Takaki Y."/>
            <person name="Nishi S."/>
            <person name="Hori S."/>
            <person name="Arai W."/>
            <person name="Tsubouchi T."/>
            <person name="Morono Y."/>
            <person name="Uchiyama I."/>
            <person name="Ito T."/>
            <person name="Fujiyama A."/>
            <person name="Inagaki F."/>
            <person name="Takami H."/>
        </authorList>
    </citation>
    <scope>NUCLEOTIDE SEQUENCE</scope>
    <source>
        <strain evidence="2">Expedition CK06-06</strain>
    </source>
</reference>
<dbReference type="EMBL" id="BART01016082">
    <property type="protein sequence ID" value="GAG77313.1"/>
    <property type="molecule type" value="Genomic_DNA"/>
</dbReference>
<keyword evidence="1" id="KW-0472">Membrane</keyword>